<evidence type="ECO:0000256" key="1">
    <source>
        <dbReference type="SAM" id="SignalP"/>
    </source>
</evidence>
<dbReference type="AlphaFoldDB" id="A0A8J4GE26"/>
<evidence type="ECO:0000313" key="3">
    <source>
        <dbReference type="EMBL" id="GIM05262.1"/>
    </source>
</evidence>
<evidence type="ECO:0000313" key="2">
    <source>
        <dbReference type="EMBL" id="GIL84891.1"/>
    </source>
</evidence>
<feature type="signal peptide" evidence="1">
    <location>
        <begin position="1"/>
        <end position="34"/>
    </location>
</feature>
<dbReference type="Proteomes" id="UP000722791">
    <property type="component" value="Unassembled WGS sequence"/>
</dbReference>
<keyword evidence="5" id="KW-1185">Reference proteome</keyword>
<sequence>MAKSQRLHAICNAASLQLLLWAIVLFALFGGTSAQTVCRNYTGFLVRPNVDRNGDDINCLGSAEVDEVFLRCRADPSCRSFVSNAVVACYKRSTSPLTTLNGNCFWFKPDCKAISGYSVTADVDRDGDDIGNFGDLDTAASRCNADPTCVAFNQLGFTKRSAAPLIQRTGYCFYSKQTTACKPILGYIATPDMDRSGGDEIGFFGNDTANACSANPGCKEFNQTGWLKRGSGSLIQRPGNCLYAKQTVCKPIPGYSAQPDVDQSDPDGEDTLGTFPPVDNATSICNADSTCLGFNQLGVAKRSTTPLVQKQGACFYKKQTVCKPILRYVATPDVDYTDGNVIGNFGNNASNVCSADNTCVGFNQLGVARTTNTFLNNNYIRSFADKPGYCFYSKQTVCNPIPGYNAIPDVDRTGDDIACGNTVTAATCDADPSCRSFILIPGLQFGCAKRSVTPLTKVVGVCLYVKKTVCRDIVGYTVTPDVDHDGDDISVGGTVNACTSDAACVAFSSSNGGTQGSSKRIAAPLVAEPGNCFYLKKAACQSIAGYTAISDYDREGDDSGSYNSTSAAATICTADPTCVAFNQLGITKRSTTPQIPKAGSCLYVKDTPGPCCVFIPTNVYTWQLVCNIPNNIPGAAPFPPSTTIGTLTAAPGQSALCSGRFPSPMSVPNYLLPANETRLFSSPNGVKCAGQFSNFYQSVSPDGSFVVRCTN</sequence>
<proteinExistence type="predicted"/>
<evidence type="ECO:0000313" key="4">
    <source>
        <dbReference type="Proteomes" id="UP000722791"/>
    </source>
</evidence>
<keyword evidence="1" id="KW-0732">Signal</keyword>
<accession>A0A8J4GE26</accession>
<protein>
    <submittedName>
        <fullName evidence="3">Uncharacterized protein</fullName>
    </submittedName>
</protein>
<name>A0A8J4GE26_9CHLO</name>
<dbReference type="Proteomes" id="UP000747110">
    <property type="component" value="Unassembled WGS sequence"/>
</dbReference>
<dbReference type="EMBL" id="BNCQ01000018">
    <property type="protein sequence ID" value="GIM05262.1"/>
    <property type="molecule type" value="Genomic_DNA"/>
</dbReference>
<evidence type="ECO:0000313" key="5">
    <source>
        <dbReference type="Proteomes" id="UP000747110"/>
    </source>
</evidence>
<dbReference type="EMBL" id="BNCP01000031">
    <property type="protein sequence ID" value="GIL84891.1"/>
    <property type="molecule type" value="Genomic_DNA"/>
</dbReference>
<feature type="chain" id="PRO_5036433637" evidence="1">
    <location>
        <begin position="35"/>
        <end position="711"/>
    </location>
</feature>
<comment type="caution">
    <text evidence="3">The sequence shown here is derived from an EMBL/GenBank/DDBJ whole genome shotgun (WGS) entry which is preliminary data.</text>
</comment>
<gene>
    <name evidence="2" type="ORF">Vretifemale_13411</name>
    <name evidence="3" type="ORF">Vretimale_9712</name>
</gene>
<dbReference type="OrthoDB" id="543726at2759"/>
<organism evidence="3 4">
    <name type="scientific">Volvox reticuliferus</name>
    <dbReference type="NCBI Taxonomy" id="1737510"/>
    <lineage>
        <taxon>Eukaryota</taxon>
        <taxon>Viridiplantae</taxon>
        <taxon>Chlorophyta</taxon>
        <taxon>core chlorophytes</taxon>
        <taxon>Chlorophyceae</taxon>
        <taxon>CS clade</taxon>
        <taxon>Chlamydomonadales</taxon>
        <taxon>Volvocaceae</taxon>
        <taxon>Volvox</taxon>
    </lineage>
</organism>
<reference evidence="3" key="1">
    <citation type="journal article" date="2021" name="Proc. Natl. Acad. Sci. U.S.A.">
        <title>Three genomes in the algal genus Volvox reveal the fate of a haploid sex-determining region after a transition to homothallism.</title>
        <authorList>
            <person name="Yamamoto K."/>
            <person name="Hamaji T."/>
            <person name="Kawai-Toyooka H."/>
            <person name="Matsuzaki R."/>
            <person name="Takahashi F."/>
            <person name="Nishimura Y."/>
            <person name="Kawachi M."/>
            <person name="Noguchi H."/>
            <person name="Minakuchi Y."/>
            <person name="Umen J.G."/>
            <person name="Toyoda A."/>
            <person name="Nozaki H."/>
        </authorList>
    </citation>
    <scope>NUCLEOTIDE SEQUENCE</scope>
    <source>
        <strain evidence="3">NIES-3785</strain>
        <strain evidence="2">NIES-3786</strain>
    </source>
</reference>